<evidence type="ECO:0000313" key="3">
    <source>
        <dbReference type="Proteomes" id="UP000654075"/>
    </source>
</evidence>
<organism evidence="2 3">
    <name type="scientific">Polarella glacialis</name>
    <name type="common">Dinoflagellate</name>
    <dbReference type="NCBI Taxonomy" id="89957"/>
    <lineage>
        <taxon>Eukaryota</taxon>
        <taxon>Sar</taxon>
        <taxon>Alveolata</taxon>
        <taxon>Dinophyceae</taxon>
        <taxon>Suessiales</taxon>
        <taxon>Suessiaceae</taxon>
        <taxon>Polarella</taxon>
    </lineage>
</organism>
<feature type="non-terminal residue" evidence="2">
    <location>
        <position position="88"/>
    </location>
</feature>
<keyword evidence="1" id="KW-1133">Transmembrane helix</keyword>
<accession>A0A813EWJ1</accession>
<name>A0A813EWJ1_POLGL</name>
<gene>
    <name evidence="2" type="ORF">PGLA1383_LOCUS23650</name>
</gene>
<sequence>VAQVMSSPMSPRAMALASKATQLAAVAVFAYEGYVYNVVYLGRTLTAVGKEASSTMFAVLFNLFFALAVWSYLRCYFTDPGRIPTRWQ</sequence>
<evidence type="ECO:0000313" key="2">
    <source>
        <dbReference type="EMBL" id="CAE8605520.1"/>
    </source>
</evidence>
<protein>
    <recommendedName>
        <fullName evidence="4">Very-long-chain 3-oxoacyl-CoA synthase</fullName>
    </recommendedName>
</protein>
<evidence type="ECO:0000256" key="1">
    <source>
        <dbReference type="SAM" id="Phobius"/>
    </source>
</evidence>
<comment type="caution">
    <text evidence="2">The sequence shown here is derived from an EMBL/GenBank/DDBJ whole genome shotgun (WGS) entry which is preliminary data.</text>
</comment>
<feature type="non-terminal residue" evidence="2">
    <location>
        <position position="1"/>
    </location>
</feature>
<reference evidence="2" key="1">
    <citation type="submission" date="2021-02" db="EMBL/GenBank/DDBJ databases">
        <authorList>
            <person name="Dougan E. K."/>
            <person name="Rhodes N."/>
            <person name="Thang M."/>
            <person name="Chan C."/>
        </authorList>
    </citation>
    <scope>NUCLEOTIDE SEQUENCE</scope>
</reference>
<evidence type="ECO:0008006" key="4">
    <source>
        <dbReference type="Google" id="ProtNLM"/>
    </source>
</evidence>
<dbReference type="EMBL" id="CAJNNV010017954">
    <property type="protein sequence ID" value="CAE8605520.1"/>
    <property type="molecule type" value="Genomic_DNA"/>
</dbReference>
<keyword evidence="1" id="KW-0472">Membrane</keyword>
<feature type="transmembrane region" description="Helical" evidence="1">
    <location>
        <begin position="54"/>
        <end position="73"/>
    </location>
</feature>
<dbReference type="Proteomes" id="UP000654075">
    <property type="component" value="Unassembled WGS sequence"/>
</dbReference>
<keyword evidence="1" id="KW-0812">Transmembrane</keyword>
<proteinExistence type="predicted"/>
<dbReference type="AlphaFoldDB" id="A0A813EWJ1"/>
<keyword evidence="3" id="KW-1185">Reference proteome</keyword>